<reference evidence="2" key="1">
    <citation type="journal article" date="2023" name="Mol. Phylogenet. Evol.">
        <title>Genome-scale phylogeny and comparative genomics of the fungal order Sordariales.</title>
        <authorList>
            <person name="Hensen N."/>
            <person name="Bonometti L."/>
            <person name="Westerberg I."/>
            <person name="Brannstrom I.O."/>
            <person name="Guillou S."/>
            <person name="Cros-Aarteil S."/>
            <person name="Calhoun S."/>
            <person name="Haridas S."/>
            <person name="Kuo A."/>
            <person name="Mondo S."/>
            <person name="Pangilinan J."/>
            <person name="Riley R."/>
            <person name="LaButti K."/>
            <person name="Andreopoulos B."/>
            <person name="Lipzen A."/>
            <person name="Chen C."/>
            <person name="Yan M."/>
            <person name="Daum C."/>
            <person name="Ng V."/>
            <person name="Clum A."/>
            <person name="Steindorff A."/>
            <person name="Ohm R.A."/>
            <person name="Martin F."/>
            <person name="Silar P."/>
            <person name="Natvig D.O."/>
            <person name="Lalanne C."/>
            <person name="Gautier V."/>
            <person name="Ament-Velasquez S.L."/>
            <person name="Kruys A."/>
            <person name="Hutchinson M.I."/>
            <person name="Powell A.J."/>
            <person name="Barry K."/>
            <person name="Miller A.N."/>
            <person name="Grigoriev I.V."/>
            <person name="Debuchy R."/>
            <person name="Gladieux P."/>
            <person name="Hiltunen Thoren M."/>
            <person name="Johannesson H."/>
        </authorList>
    </citation>
    <scope>NUCLEOTIDE SEQUENCE</scope>
    <source>
        <strain evidence="2">CBS 958.72</strain>
    </source>
</reference>
<reference evidence="2" key="2">
    <citation type="submission" date="2023-06" db="EMBL/GenBank/DDBJ databases">
        <authorList>
            <consortium name="Lawrence Berkeley National Laboratory"/>
            <person name="Haridas S."/>
            <person name="Hensen N."/>
            <person name="Bonometti L."/>
            <person name="Westerberg I."/>
            <person name="Brannstrom I.O."/>
            <person name="Guillou S."/>
            <person name="Cros-Aarteil S."/>
            <person name="Calhoun S."/>
            <person name="Kuo A."/>
            <person name="Mondo S."/>
            <person name="Pangilinan J."/>
            <person name="Riley R."/>
            <person name="Labutti K."/>
            <person name="Andreopoulos B."/>
            <person name="Lipzen A."/>
            <person name="Chen C."/>
            <person name="Yanf M."/>
            <person name="Daum C."/>
            <person name="Ng V."/>
            <person name="Clum A."/>
            <person name="Steindorff A."/>
            <person name="Ohm R."/>
            <person name="Martin F."/>
            <person name="Silar P."/>
            <person name="Natvig D."/>
            <person name="Lalanne C."/>
            <person name="Gautier V."/>
            <person name="Ament-Velasquez S.L."/>
            <person name="Kruys A."/>
            <person name="Hutchinson M.I."/>
            <person name="Powell A.J."/>
            <person name="Barry K."/>
            <person name="Miller A.N."/>
            <person name="Grigoriev I.V."/>
            <person name="Debuchy R."/>
            <person name="Gladieux P."/>
            <person name="Thoren M.H."/>
            <person name="Johannesson H."/>
        </authorList>
    </citation>
    <scope>NUCLEOTIDE SEQUENCE</scope>
    <source>
        <strain evidence="2">CBS 958.72</strain>
    </source>
</reference>
<evidence type="ECO:0000256" key="1">
    <source>
        <dbReference type="SAM" id="SignalP"/>
    </source>
</evidence>
<dbReference type="AlphaFoldDB" id="A0AAE0NLG7"/>
<organism evidence="2 3">
    <name type="scientific">Lasiosphaeria ovina</name>
    <dbReference type="NCBI Taxonomy" id="92902"/>
    <lineage>
        <taxon>Eukaryota</taxon>
        <taxon>Fungi</taxon>
        <taxon>Dikarya</taxon>
        <taxon>Ascomycota</taxon>
        <taxon>Pezizomycotina</taxon>
        <taxon>Sordariomycetes</taxon>
        <taxon>Sordariomycetidae</taxon>
        <taxon>Sordariales</taxon>
        <taxon>Lasiosphaeriaceae</taxon>
        <taxon>Lasiosphaeria</taxon>
    </lineage>
</organism>
<dbReference type="Proteomes" id="UP001287356">
    <property type="component" value="Unassembled WGS sequence"/>
</dbReference>
<proteinExistence type="predicted"/>
<evidence type="ECO:0000313" key="2">
    <source>
        <dbReference type="EMBL" id="KAK3383732.1"/>
    </source>
</evidence>
<gene>
    <name evidence="2" type="ORF">B0T24DRAFT_606079</name>
</gene>
<keyword evidence="1" id="KW-0732">Signal</keyword>
<dbReference type="EMBL" id="JAULSN010000001">
    <property type="protein sequence ID" value="KAK3383732.1"/>
    <property type="molecule type" value="Genomic_DNA"/>
</dbReference>
<keyword evidence="3" id="KW-1185">Reference proteome</keyword>
<accession>A0AAE0NLG7</accession>
<protein>
    <submittedName>
        <fullName evidence="2">Uncharacterized protein</fullName>
    </submittedName>
</protein>
<sequence length="82" mass="9303">MMIICIYVSLLRECLTSIHLYTWIFTQFVYSNRPPGTATSKTAITCSSLLPYPVLRTSFDHQQSCHLDPSSSRYLCLSISPP</sequence>
<name>A0AAE0NLG7_9PEZI</name>
<evidence type="ECO:0000313" key="3">
    <source>
        <dbReference type="Proteomes" id="UP001287356"/>
    </source>
</evidence>
<feature type="chain" id="PRO_5042135711" evidence="1">
    <location>
        <begin position="17"/>
        <end position="82"/>
    </location>
</feature>
<feature type="signal peptide" evidence="1">
    <location>
        <begin position="1"/>
        <end position="16"/>
    </location>
</feature>
<comment type="caution">
    <text evidence="2">The sequence shown here is derived from an EMBL/GenBank/DDBJ whole genome shotgun (WGS) entry which is preliminary data.</text>
</comment>